<comment type="caution">
    <text evidence="12">The sequence shown here is derived from an EMBL/GenBank/DDBJ whole genome shotgun (WGS) entry which is preliminary data.</text>
</comment>
<dbReference type="InterPro" id="IPR001238">
    <property type="entry name" value="DNA-binding_RecF"/>
</dbReference>
<dbReference type="InterPro" id="IPR003395">
    <property type="entry name" value="RecF/RecN/SMC_N"/>
</dbReference>
<evidence type="ECO:0000256" key="7">
    <source>
        <dbReference type="ARBA" id="ARBA00022840"/>
    </source>
</evidence>
<keyword evidence="7 9" id="KW-0067">ATP-binding</keyword>
<keyword evidence="4 9" id="KW-0963">Cytoplasm</keyword>
<keyword evidence="13" id="KW-1185">Reference proteome</keyword>
<reference evidence="12" key="1">
    <citation type="submission" date="2021-02" db="EMBL/GenBank/DDBJ databases">
        <title>The CRISPR/cas machinery reduction and long-range gene transfer in the hot spring cyanobacterium Synechococcus.</title>
        <authorList>
            <person name="Dvorak P."/>
            <person name="Jahodarova E."/>
            <person name="Hasler P."/>
            <person name="Poulickova A."/>
        </authorList>
    </citation>
    <scope>NUCLEOTIDE SEQUENCE</scope>
    <source>
        <strain evidence="12">Rupite</strain>
    </source>
</reference>
<evidence type="ECO:0000256" key="3">
    <source>
        <dbReference type="ARBA" id="ARBA00020170"/>
    </source>
</evidence>
<keyword evidence="9 10" id="KW-0234">DNA repair</keyword>
<protein>
    <recommendedName>
        <fullName evidence="3 9">DNA replication and repair protein RecF</fullName>
    </recommendedName>
</protein>
<evidence type="ECO:0000313" key="13">
    <source>
        <dbReference type="Proteomes" id="UP000830835"/>
    </source>
</evidence>
<evidence type="ECO:0000256" key="6">
    <source>
        <dbReference type="ARBA" id="ARBA00022741"/>
    </source>
</evidence>
<name>A0ABT0CBC1_THEVL</name>
<dbReference type="HAMAP" id="MF_00365">
    <property type="entry name" value="RecF"/>
    <property type="match status" value="1"/>
</dbReference>
<sequence>MYLRSLHLRHFRNYSDQGIQFGSPKTILVGDNAQGKTNLLEAVELLATLRSRRASRDRELVSHDSPQAQIAATIERLGVAHELVVDLRSSGRRTLKVNGQPLRRQAEFLGQVNAVLFSSLDLDLVRGGPESRRNWLDGVLIQLEPIYTGLLEHYRKVLKQRNALLKAQRDPAGHSLTDSSTEMAFWNGELATAGSRIMRRRARLVQRLDPLADHWHRAISGGQETLTLSYHPQVPLPDPQATAEVVQAQFLQEIQAKAAAELALGSSLVGPHRDDVEMSINQTAARAYGSQGQQRTLVLALKLAELQLIEQVIGEPPLLLLDDVLAELDLHRQNQLLDAIQTRVQTLVTTTHLGSFDARWLSAAQIVQVHGGQLSPHKAGFSSLQQGSD</sequence>
<evidence type="ECO:0000259" key="11">
    <source>
        <dbReference type="Pfam" id="PF02463"/>
    </source>
</evidence>
<accession>A0ABT0CBC1</accession>
<dbReference type="Pfam" id="PF02463">
    <property type="entry name" value="SMC_N"/>
    <property type="match status" value="1"/>
</dbReference>
<evidence type="ECO:0000256" key="4">
    <source>
        <dbReference type="ARBA" id="ARBA00022490"/>
    </source>
</evidence>
<keyword evidence="8 9" id="KW-0238">DNA-binding</keyword>
<dbReference type="EMBL" id="JAFIRA010000020">
    <property type="protein sequence ID" value="MCJ2543082.1"/>
    <property type="molecule type" value="Genomic_DNA"/>
</dbReference>
<dbReference type="Gene3D" id="3.40.50.300">
    <property type="entry name" value="P-loop containing nucleotide triphosphate hydrolases"/>
    <property type="match status" value="1"/>
</dbReference>
<evidence type="ECO:0000256" key="10">
    <source>
        <dbReference type="RuleBase" id="RU000578"/>
    </source>
</evidence>
<keyword evidence="6 9" id="KW-0547">Nucleotide-binding</keyword>
<evidence type="ECO:0000313" key="12">
    <source>
        <dbReference type="EMBL" id="MCJ2543082.1"/>
    </source>
</evidence>
<organism evidence="12 13">
    <name type="scientific">Thermostichus vulcanus str. 'Rupite'</name>
    <dbReference type="NCBI Taxonomy" id="2813851"/>
    <lineage>
        <taxon>Bacteria</taxon>
        <taxon>Bacillati</taxon>
        <taxon>Cyanobacteriota</taxon>
        <taxon>Cyanophyceae</taxon>
        <taxon>Thermostichales</taxon>
        <taxon>Thermostichaceae</taxon>
        <taxon>Thermostichus</taxon>
    </lineage>
</organism>
<dbReference type="SUPFAM" id="SSF52540">
    <property type="entry name" value="P-loop containing nucleoside triphosphate hydrolases"/>
    <property type="match status" value="1"/>
</dbReference>
<evidence type="ECO:0000256" key="9">
    <source>
        <dbReference type="HAMAP-Rule" id="MF_00365"/>
    </source>
</evidence>
<dbReference type="InterPro" id="IPR042174">
    <property type="entry name" value="RecF_2"/>
</dbReference>
<dbReference type="PANTHER" id="PTHR32182">
    <property type="entry name" value="DNA REPLICATION AND REPAIR PROTEIN RECF"/>
    <property type="match status" value="1"/>
</dbReference>
<dbReference type="Gene3D" id="1.20.1050.90">
    <property type="entry name" value="RecF/RecN/SMC, N-terminal domain"/>
    <property type="match status" value="1"/>
</dbReference>
<dbReference type="RefSeq" id="WP_244350359.1">
    <property type="nucleotide sequence ID" value="NZ_JAFIRA010000020.1"/>
</dbReference>
<dbReference type="PROSITE" id="PS00617">
    <property type="entry name" value="RECF_1"/>
    <property type="match status" value="1"/>
</dbReference>
<dbReference type="InterPro" id="IPR027417">
    <property type="entry name" value="P-loop_NTPase"/>
</dbReference>
<comment type="similarity">
    <text evidence="2 9 10">Belongs to the RecF family.</text>
</comment>
<feature type="domain" description="RecF/RecN/SMC N-terminal" evidence="11">
    <location>
        <begin position="2"/>
        <end position="353"/>
    </location>
</feature>
<evidence type="ECO:0000256" key="1">
    <source>
        <dbReference type="ARBA" id="ARBA00004496"/>
    </source>
</evidence>
<comment type="subcellular location">
    <subcellularLocation>
        <location evidence="1 9 10">Cytoplasm</location>
    </subcellularLocation>
</comment>
<evidence type="ECO:0000256" key="5">
    <source>
        <dbReference type="ARBA" id="ARBA00022705"/>
    </source>
</evidence>
<keyword evidence="9 10" id="KW-0227">DNA damage</keyword>
<comment type="function">
    <text evidence="9 10">The RecF protein is involved in DNA metabolism; it is required for DNA replication and normal SOS inducibility. RecF binds preferentially to single-stranded, linear DNA. It also seems to bind ATP.</text>
</comment>
<dbReference type="PROSITE" id="PS00618">
    <property type="entry name" value="RECF_2"/>
    <property type="match status" value="1"/>
</dbReference>
<evidence type="ECO:0000256" key="2">
    <source>
        <dbReference type="ARBA" id="ARBA00008016"/>
    </source>
</evidence>
<proteinExistence type="inferred from homology"/>
<dbReference type="PANTHER" id="PTHR32182:SF0">
    <property type="entry name" value="DNA REPLICATION AND REPAIR PROTEIN RECF"/>
    <property type="match status" value="1"/>
</dbReference>
<dbReference type="Proteomes" id="UP000830835">
    <property type="component" value="Unassembled WGS sequence"/>
</dbReference>
<gene>
    <name evidence="9 12" type="primary">recF</name>
    <name evidence="12" type="ORF">JX360_09215</name>
</gene>
<keyword evidence="9 10" id="KW-0742">SOS response</keyword>
<dbReference type="CDD" id="cd03242">
    <property type="entry name" value="ABC_RecF"/>
    <property type="match status" value="1"/>
</dbReference>
<dbReference type="NCBIfam" id="TIGR00611">
    <property type="entry name" value="recf"/>
    <property type="match status" value="1"/>
</dbReference>
<dbReference type="InterPro" id="IPR018078">
    <property type="entry name" value="DNA-binding_RecF_CS"/>
</dbReference>
<feature type="binding site" evidence="9">
    <location>
        <begin position="30"/>
        <end position="37"/>
    </location>
    <ligand>
        <name>ATP</name>
        <dbReference type="ChEBI" id="CHEBI:30616"/>
    </ligand>
</feature>
<keyword evidence="5 9" id="KW-0235">DNA replication</keyword>
<evidence type="ECO:0000256" key="8">
    <source>
        <dbReference type="ARBA" id="ARBA00023125"/>
    </source>
</evidence>